<evidence type="ECO:0000256" key="6">
    <source>
        <dbReference type="SAM" id="Coils"/>
    </source>
</evidence>
<dbReference type="SUPFAM" id="SSF52540">
    <property type="entry name" value="P-loop containing nucleoside triphosphate hydrolases"/>
    <property type="match status" value="1"/>
</dbReference>
<evidence type="ECO:0000256" key="7">
    <source>
        <dbReference type="SAM" id="Phobius"/>
    </source>
</evidence>
<evidence type="ECO:0000313" key="11">
    <source>
        <dbReference type="Proteomes" id="UP000236884"/>
    </source>
</evidence>
<evidence type="ECO:0000256" key="1">
    <source>
        <dbReference type="ARBA" id="ARBA00004651"/>
    </source>
</evidence>
<dbReference type="InterPro" id="IPR027417">
    <property type="entry name" value="P-loop_NTPase"/>
</dbReference>
<comment type="subcellular location">
    <subcellularLocation>
        <location evidence="1">Cell membrane</location>
        <topology evidence="1">Multi-pass membrane protein</topology>
    </subcellularLocation>
</comment>
<dbReference type="PANTHER" id="PTHR32309:SF13">
    <property type="entry name" value="FERRIC ENTEROBACTIN TRANSPORT PROTEIN FEPE"/>
    <property type="match status" value="1"/>
</dbReference>
<name>A0A0S3PX26_9BRAD</name>
<dbReference type="KEGG" id="vgo:GJW-30_1_03006"/>
<feature type="transmembrane region" description="Helical" evidence="7">
    <location>
        <begin position="62"/>
        <end position="82"/>
    </location>
</feature>
<feature type="coiled-coil region" evidence="6">
    <location>
        <begin position="240"/>
        <end position="310"/>
    </location>
</feature>
<evidence type="ECO:0000256" key="4">
    <source>
        <dbReference type="ARBA" id="ARBA00022989"/>
    </source>
</evidence>
<dbReference type="GO" id="GO:0004713">
    <property type="term" value="F:protein tyrosine kinase activity"/>
    <property type="evidence" value="ECO:0007669"/>
    <property type="project" value="TreeGrafter"/>
</dbReference>
<sequence>MQHFGRSQLLASARGAAEALPLSVLAPVRTPNNNHNNEAPLTPGFAATISPQRLLESLRRRASWIIVAVLLCLGAGLAFSAMSTSRYVASARLIIDPRGLRVLDNELQPTAQTSEAITDLVESEMRVLKGTGVLNRVVDALQLVDDTEMNGSPQSALGRLRAALRAFLPASNAPPGDPRAKVLYNLDDRLAVRRIERSFVIEIYMTSSDAAKSARIANALVDAYIAQSADSQSEAARRSGAALSANLDEMQKRVRDAEDAVERFKVKHGLLGSNGRLLTDQQLGELSSQLSRAKNATADAQARVDQLKVMRQSGAASPEAMQSTTMSGLVLQLAEYKRRYAALQGRLGPRHPELAALRREVEEAQVNINSEIDRMAQSARIDLDRALAAERLIQSQIDAQGRTANTASQASVELRELERRAEASKSIYNAALLRSRQLQEQALLNSTNIRRVAPAVTPDRPANPPTSLILALALICGLGLGGAAVVGADAFKGRIHNREDLERVSNLPALGAVSFDSTNAAKTPQLRAVDPAAYLALLDALQSSGGRSIAVTSANADGSSSHVAYNLARAASSIGAKVLLVDAAVIARALTFELKAQHLEGIGACAIGKSRTGAVASRVSQSDILFLPADANAAVSLRHVSGRGLAGVIEDALATFTYVIVDLGCAVNEPISLTGSATQSGLMVVERERTPRPALDAALSACSSAKVRLAGVVLAGSSAA</sequence>
<dbReference type="InterPro" id="IPR003856">
    <property type="entry name" value="LPS_length_determ_N"/>
</dbReference>
<organism evidence="10 11">
    <name type="scientific">Variibacter gotjawalensis</name>
    <dbReference type="NCBI Taxonomy" id="1333996"/>
    <lineage>
        <taxon>Bacteria</taxon>
        <taxon>Pseudomonadati</taxon>
        <taxon>Pseudomonadota</taxon>
        <taxon>Alphaproteobacteria</taxon>
        <taxon>Hyphomicrobiales</taxon>
        <taxon>Nitrobacteraceae</taxon>
        <taxon>Variibacter</taxon>
    </lineage>
</organism>
<dbReference type="OrthoDB" id="230260at2"/>
<keyword evidence="4 7" id="KW-1133">Transmembrane helix</keyword>
<proteinExistence type="predicted"/>
<reference evidence="10 11" key="1">
    <citation type="submission" date="2015-08" db="EMBL/GenBank/DDBJ databases">
        <title>Investigation of the bacterial diversity of lava forest soil.</title>
        <authorList>
            <person name="Lee J.S."/>
        </authorList>
    </citation>
    <scope>NUCLEOTIDE SEQUENCE [LARGE SCALE GENOMIC DNA]</scope>
    <source>
        <strain evidence="10 11">GJW-30</strain>
    </source>
</reference>
<keyword evidence="10" id="KW-0808">Transferase</keyword>
<keyword evidence="10" id="KW-0418">Kinase</keyword>
<keyword evidence="2" id="KW-1003">Cell membrane</keyword>
<evidence type="ECO:0000259" key="8">
    <source>
        <dbReference type="Pfam" id="PF02706"/>
    </source>
</evidence>
<accession>A0A0S3PX26</accession>
<dbReference type="Gene3D" id="3.40.50.300">
    <property type="entry name" value="P-loop containing nucleotide triphosphate hydrolases"/>
    <property type="match status" value="1"/>
</dbReference>
<feature type="domain" description="Tyrosine-protein kinase G-rich" evidence="9">
    <location>
        <begin position="416"/>
        <end position="485"/>
    </location>
</feature>
<keyword evidence="6" id="KW-0175">Coiled coil</keyword>
<dbReference type="Pfam" id="PF02706">
    <property type="entry name" value="Wzz"/>
    <property type="match status" value="1"/>
</dbReference>
<dbReference type="RefSeq" id="WP_096356683.1">
    <property type="nucleotide sequence ID" value="NZ_AP014946.1"/>
</dbReference>
<evidence type="ECO:0000256" key="2">
    <source>
        <dbReference type="ARBA" id="ARBA00022475"/>
    </source>
</evidence>
<dbReference type="PANTHER" id="PTHR32309">
    <property type="entry name" value="TYROSINE-PROTEIN KINASE"/>
    <property type="match status" value="1"/>
</dbReference>
<protein>
    <submittedName>
        <fullName evidence="10">Cryptic autophosphorylating protein tyrosine kinase Etk</fullName>
    </submittedName>
</protein>
<evidence type="ECO:0000256" key="5">
    <source>
        <dbReference type="ARBA" id="ARBA00023136"/>
    </source>
</evidence>
<keyword evidence="5 7" id="KW-0472">Membrane</keyword>
<evidence type="ECO:0000256" key="3">
    <source>
        <dbReference type="ARBA" id="ARBA00022692"/>
    </source>
</evidence>
<feature type="domain" description="Polysaccharide chain length determinant N-terminal" evidence="8">
    <location>
        <begin position="52"/>
        <end position="140"/>
    </location>
</feature>
<keyword evidence="3 7" id="KW-0812">Transmembrane</keyword>
<dbReference type="Proteomes" id="UP000236884">
    <property type="component" value="Chromosome"/>
</dbReference>
<dbReference type="Pfam" id="PF13807">
    <property type="entry name" value="GNVR"/>
    <property type="match status" value="1"/>
</dbReference>
<evidence type="ECO:0000259" key="9">
    <source>
        <dbReference type="Pfam" id="PF13807"/>
    </source>
</evidence>
<dbReference type="AlphaFoldDB" id="A0A0S3PX26"/>
<keyword evidence="11" id="KW-1185">Reference proteome</keyword>
<gene>
    <name evidence="10" type="ORF">GJW-30_1_03006</name>
</gene>
<dbReference type="EMBL" id="AP014946">
    <property type="protein sequence ID" value="BAT60463.1"/>
    <property type="molecule type" value="Genomic_DNA"/>
</dbReference>
<dbReference type="InterPro" id="IPR050445">
    <property type="entry name" value="Bact_polysacc_biosynth/exp"/>
</dbReference>
<evidence type="ECO:0000313" key="10">
    <source>
        <dbReference type="EMBL" id="BAT60463.1"/>
    </source>
</evidence>
<dbReference type="InterPro" id="IPR032807">
    <property type="entry name" value="GNVR"/>
</dbReference>
<dbReference type="GO" id="GO:0005886">
    <property type="term" value="C:plasma membrane"/>
    <property type="evidence" value="ECO:0007669"/>
    <property type="project" value="UniProtKB-SubCell"/>
</dbReference>